<evidence type="ECO:0000313" key="2">
    <source>
        <dbReference type="Proteomes" id="UP000289497"/>
    </source>
</evidence>
<dbReference type="AlphaFoldDB" id="A0A449B674"/>
<dbReference type="CDD" id="cd11527">
    <property type="entry name" value="NTP-PPase_dUTPase"/>
    <property type="match status" value="1"/>
</dbReference>
<dbReference type="InterPro" id="IPR016947">
    <property type="entry name" value="UCP030140"/>
</dbReference>
<dbReference type="EMBL" id="LR215039">
    <property type="protein sequence ID" value="VEU76111.1"/>
    <property type="molecule type" value="Genomic_DNA"/>
</dbReference>
<gene>
    <name evidence="1" type="ORF">NCTC10179_00277</name>
</gene>
<dbReference type="Proteomes" id="UP000289497">
    <property type="component" value="Chromosome"/>
</dbReference>
<reference evidence="1 2" key="1">
    <citation type="submission" date="2019-01" db="EMBL/GenBank/DDBJ databases">
        <authorList>
            <consortium name="Pathogen Informatics"/>
        </authorList>
    </citation>
    <scope>NUCLEOTIDE SEQUENCE [LARGE SCALE GENOMIC DNA]</scope>
    <source>
        <strain evidence="1 2">NCTC10179</strain>
    </source>
</reference>
<dbReference type="SUPFAM" id="SSF101386">
    <property type="entry name" value="all-alpha NTP pyrophosphatases"/>
    <property type="match status" value="1"/>
</dbReference>
<evidence type="ECO:0000313" key="1">
    <source>
        <dbReference type="EMBL" id="VEU76111.1"/>
    </source>
</evidence>
<dbReference type="PIRSF" id="PIRSF030140">
    <property type="entry name" value="UCP030140"/>
    <property type="match status" value="1"/>
</dbReference>
<sequence>MTNPELSDEQIIINGTIALVVEAAEFANEIQTFKYWKANKNIDNNKVLEEFADLIHFLVSFSNRYNVHYEIEPRITSGNLNVQLQNLFISLTDIMKNPSKDTITRAFEIAIGTFEMLGFSYHELYSWYVTKNQTNYKRLQNNY</sequence>
<keyword evidence="2" id="KW-1185">Reference proteome</keyword>
<organism evidence="1 2">
    <name type="scientific">Mycoplasmopsis columboralis</name>
    <dbReference type="NCBI Taxonomy" id="171282"/>
    <lineage>
        <taxon>Bacteria</taxon>
        <taxon>Bacillati</taxon>
        <taxon>Mycoplasmatota</taxon>
        <taxon>Mycoplasmoidales</taxon>
        <taxon>Metamycoplasmataceae</taxon>
        <taxon>Mycoplasmopsis</taxon>
    </lineage>
</organism>
<accession>A0A449B674</accession>
<dbReference type="Gene3D" id="1.10.4010.10">
    <property type="entry name" value="Type II deoxyuridine triphosphatase"/>
    <property type="match status" value="1"/>
</dbReference>
<dbReference type="Pfam" id="PF08761">
    <property type="entry name" value="dUTPase_2"/>
    <property type="match status" value="1"/>
</dbReference>
<proteinExistence type="predicted"/>
<name>A0A449B674_9BACT</name>
<dbReference type="KEGG" id="mcou:NCTC10179_00277"/>
<dbReference type="InterPro" id="IPR014871">
    <property type="entry name" value="dUTPase/dCTP_pyrophosphatase"/>
</dbReference>
<protein>
    <submittedName>
        <fullName evidence="1">Uncharacterized protein conserved in bacteria</fullName>
    </submittedName>
</protein>